<dbReference type="SUPFAM" id="SSF51679">
    <property type="entry name" value="Bacterial luciferase-like"/>
    <property type="match status" value="1"/>
</dbReference>
<accession>A0ABT9TZW4</accession>
<comment type="caution">
    <text evidence="4">The sequence shown here is derived from an EMBL/GenBank/DDBJ whole genome shotgun (WGS) entry which is preliminary data.</text>
</comment>
<organism evidence="4 5">
    <name type="scientific">Paenibacillus harenae</name>
    <dbReference type="NCBI Taxonomy" id="306543"/>
    <lineage>
        <taxon>Bacteria</taxon>
        <taxon>Bacillati</taxon>
        <taxon>Bacillota</taxon>
        <taxon>Bacilli</taxon>
        <taxon>Bacillales</taxon>
        <taxon>Paenibacillaceae</taxon>
        <taxon>Paenibacillus</taxon>
    </lineage>
</organism>
<dbReference type="InterPro" id="IPR036390">
    <property type="entry name" value="WH_DNA-bd_sf"/>
</dbReference>
<dbReference type="RefSeq" id="WP_307202939.1">
    <property type="nucleotide sequence ID" value="NZ_JAUSSU010000003.1"/>
</dbReference>
<dbReference type="InterPro" id="IPR002577">
    <property type="entry name" value="HTH_HxlR"/>
</dbReference>
<dbReference type="Pfam" id="PF00296">
    <property type="entry name" value="Bac_luciferase"/>
    <property type="match status" value="1"/>
</dbReference>
<keyword evidence="1" id="KW-0560">Oxidoreductase</keyword>
<evidence type="ECO:0000256" key="1">
    <source>
        <dbReference type="ARBA" id="ARBA00023002"/>
    </source>
</evidence>
<dbReference type="PANTHER" id="PTHR30137">
    <property type="entry name" value="LUCIFERASE-LIKE MONOOXYGENASE"/>
    <property type="match status" value="1"/>
</dbReference>
<dbReference type="SUPFAM" id="SSF46785">
    <property type="entry name" value="Winged helix' DNA-binding domain"/>
    <property type="match status" value="1"/>
</dbReference>
<evidence type="ECO:0000259" key="3">
    <source>
        <dbReference type="PROSITE" id="PS51118"/>
    </source>
</evidence>
<dbReference type="PANTHER" id="PTHR30137:SF8">
    <property type="entry name" value="BLR5498 PROTEIN"/>
    <property type="match status" value="1"/>
</dbReference>
<protein>
    <recommendedName>
        <fullName evidence="3">HTH hxlR-type domain-containing protein</fullName>
    </recommendedName>
</protein>
<reference evidence="4 5" key="1">
    <citation type="submission" date="2023-07" db="EMBL/GenBank/DDBJ databases">
        <title>Sorghum-associated microbial communities from plants grown in Nebraska, USA.</title>
        <authorList>
            <person name="Schachtman D."/>
        </authorList>
    </citation>
    <scope>NUCLEOTIDE SEQUENCE [LARGE SCALE GENOMIC DNA]</scope>
    <source>
        <strain evidence="4 5">CC482</strain>
    </source>
</reference>
<name>A0ABT9TZW4_PAEHA</name>
<dbReference type="InterPro" id="IPR036388">
    <property type="entry name" value="WH-like_DNA-bd_sf"/>
</dbReference>
<evidence type="ECO:0000256" key="2">
    <source>
        <dbReference type="ARBA" id="ARBA00023033"/>
    </source>
</evidence>
<dbReference type="EMBL" id="JAUSSU010000003">
    <property type="protein sequence ID" value="MDQ0112253.1"/>
    <property type="molecule type" value="Genomic_DNA"/>
</dbReference>
<gene>
    <name evidence="4" type="ORF">J2T15_001688</name>
</gene>
<feature type="domain" description="HTH hxlR-type" evidence="3">
    <location>
        <begin position="193"/>
        <end position="264"/>
    </location>
</feature>
<dbReference type="InterPro" id="IPR036661">
    <property type="entry name" value="Luciferase-like_sf"/>
</dbReference>
<evidence type="ECO:0000313" key="4">
    <source>
        <dbReference type="EMBL" id="MDQ0112253.1"/>
    </source>
</evidence>
<dbReference type="Pfam" id="PF01638">
    <property type="entry name" value="HxlR"/>
    <property type="match status" value="1"/>
</dbReference>
<keyword evidence="5" id="KW-1185">Reference proteome</keyword>
<dbReference type="PROSITE" id="PS51118">
    <property type="entry name" value="HTH_HXLR"/>
    <property type="match status" value="1"/>
</dbReference>
<dbReference type="PROSITE" id="PS51257">
    <property type="entry name" value="PROKAR_LIPOPROTEIN"/>
    <property type="match status" value="1"/>
</dbReference>
<dbReference type="Proteomes" id="UP001229346">
    <property type="component" value="Unassembled WGS sequence"/>
</dbReference>
<dbReference type="InterPro" id="IPR050766">
    <property type="entry name" value="Bact_Lucif_Oxidored"/>
</dbReference>
<keyword evidence="2" id="KW-0503">Monooxygenase</keyword>
<evidence type="ECO:0000313" key="5">
    <source>
        <dbReference type="Proteomes" id="UP001229346"/>
    </source>
</evidence>
<dbReference type="Gene3D" id="1.10.10.10">
    <property type="entry name" value="Winged helix-like DNA-binding domain superfamily/Winged helix DNA-binding domain"/>
    <property type="match status" value="1"/>
</dbReference>
<dbReference type="InterPro" id="IPR011251">
    <property type="entry name" value="Luciferase-like_dom"/>
</dbReference>
<dbReference type="Gene3D" id="3.20.20.30">
    <property type="entry name" value="Luciferase-like domain"/>
    <property type="match status" value="1"/>
</dbReference>
<sequence>MTAPKGFMLPTLTASCHRGKLPIWRAVGGLPESGIKAGLAGVPLTLATLSGVSRFFKTAVDAYRQAANQAGHDPANLPVATTTILYVAENSQDAQNEFYPHMDHVYRTMRGMPFPKHQFLQSANIEDALMVGSPQLVIEIILRSMDRRKYKDRSRNVCIEHSQLHYSTGTPAFIYFVINGLERIQMEQDLSYCRVEPALDVMTGRWKIPILYMHFQGTKRFSDLQKGIPNITKNADHATCVSLKSIILLNGWYTRLFHIKRNIH</sequence>
<proteinExistence type="predicted"/>